<dbReference type="Proteomes" id="UP001472677">
    <property type="component" value="Unassembled WGS sequence"/>
</dbReference>
<protein>
    <submittedName>
        <fullName evidence="1">Uncharacterized protein</fullName>
    </submittedName>
</protein>
<keyword evidence="2" id="KW-1185">Reference proteome</keyword>
<dbReference type="EMBL" id="JBBPBM010000117">
    <property type="protein sequence ID" value="KAK8506552.1"/>
    <property type="molecule type" value="Genomic_DNA"/>
</dbReference>
<organism evidence="1 2">
    <name type="scientific">Hibiscus sabdariffa</name>
    <name type="common">roselle</name>
    <dbReference type="NCBI Taxonomy" id="183260"/>
    <lineage>
        <taxon>Eukaryota</taxon>
        <taxon>Viridiplantae</taxon>
        <taxon>Streptophyta</taxon>
        <taxon>Embryophyta</taxon>
        <taxon>Tracheophyta</taxon>
        <taxon>Spermatophyta</taxon>
        <taxon>Magnoliopsida</taxon>
        <taxon>eudicotyledons</taxon>
        <taxon>Gunneridae</taxon>
        <taxon>Pentapetalae</taxon>
        <taxon>rosids</taxon>
        <taxon>malvids</taxon>
        <taxon>Malvales</taxon>
        <taxon>Malvaceae</taxon>
        <taxon>Malvoideae</taxon>
        <taxon>Hibiscus</taxon>
    </lineage>
</organism>
<reference evidence="1 2" key="1">
    <citation type="journal article" date="2024" name="G3 (Bethesda)">
        <title>Genome assembly of Hibiscus sabdariffa L. provides insights into metabolisms of medicinal natural products.</title>
        <authorList>
            <person name="Kim T."/>
        </authorList>
    </citation>
    <scope>NUCLEOTIDE SEQUENCE [LARGE SCALE GENOMIC DNA]</scope>
    <source>
        <strain evidence="1">TK-2024</strain>
        <tissue evidence="1">Old leaves</tissue>
    </source>
</reference>
<evidence type="ECO:0000313" key="2">
    <source>
        <dbReference type="Proteomes" id="UP001472677"/>
    </source>
</evidence>
<evidence type="ECO:0000313" key="1">
    <source>
        <dbReference type="EMBL" id="KAK8506552.1"/>
    </source>
</evidence>
<name>A0ABR2BHA8_9ROSI</name>
<proteinExistence type="predicted"/>
<sequence length="100" mass="11814">MTFALEKFSDKLYLEDLTRRILNDLDRVAVRKVRRTNEDIIHDIHVIPSNSVKLPWLLKKQPDIIIDNEEGDLVLHTDLEKHITNVMDSYLFLQFTNVLL</sequence>
<gene>
    <name evidence="1" type="ORF">V6N12_073507</name>
</gene>
<accession>A0ABR2BHA8</accession>
<comment type="caution">
    <text evidence="1">The sequence shown here is derived from an EMBL/GenBank/DDBJ whole genome shotgun (WGS) entry which is preliminary data.</text>
</comment>